<dbReference type="EMBL" id="SDKK01000015">
    <property type="protein sequence ID" value="TYC54947.1"/>
    <property type="molecule type" value="Genomic_DNA"/>
</dbReference>
<accession>A0A6C2CLA2</accession>
<gene>
    <name evidence="2" type="ORF">ETQ85_15955</name>
</gene>
<sequence length="106" mass="11422">MLYTFKSPATANLVMLEKSGAQMLTIIGKELTPQGIITVAQIPDAMAALDAEVDAQEEAARGEPQDGGLPESEEQVDHVTLRQRVAPFIEMLQRSEDAGEAVVWGV</sequence>
<protein>
    <submittedName>
        <fullName evidence="2">DUF1840 domain-containing protein</fullName>
    </submittedName>
</protein>
<dbReference type="Pfam" id="PF08895">
    <property type="entry name" value="DUF1840"/>
    <property type="match status" value="1"/>
</dbReference>
<evidence type="ECO:0000313" key="2">
    <source>
        <dbReference type="EMBL" id="TYC54947.1"/>
    </source>
</evidence>
<reference evidence="2 3" key="1">
    <citation type="submission" date="2019-01" db="EMBL/GenBank/DDBJ databases">
        <title>Zoogloea oleivorans genome sequencing and assembly.</title>
        <authorList>
            <person name="Tancsics A."/>
            <person name="Farkas M."/>
            <person name="Kriszt B."/>
            <person name="Maroti G."/>
            <person name="Horvath B."/>
        </authorList>
    </citation>
    <scope>NUCLEOTIDE SEQUENCE [LARGE SCALE GENOMIC DNA]</scope>
    <source>
        <strain evidence="2 3">Buc</strain>
    </source>
</reference>
<keyword evidence="3" id="KW-1185">Reference proteome</keyword>
<proteinExistence type="predicted"/>
<dbReference type="RefSeq" id="WP_148580079.1">
    <property type="nucleotide sequence ID" value="NZ_SDKK01000015.1"/>
</dbReference>
<name>A0A6C2CLA2_9RHOO</name>
<dbReference type="OrthoDB" id="5296629at2"/>
<evidence type="ECO:0000313" key="3">
    <source>
        <dbReference type="Proteomes" id="UP000389128"/>
    </source>
</evidence>
<evidence type="ECO:0000256" key="1">
    <source>
        <dbReference type="SAM" id="MobiDB-lite"/>
    </source>
</evidence>
<dbReference type="InterPro" id="IPR014991">
    <property type="entry name" value="DUF1840"/>
</dbReference>
<dbReference type="AlphaFoldDB" id="A0A6C2CLA2"/>
<comment type="caution">
    <text evidence="2">The sequence shown here is derived from an EMBL/GenBank/DDBJ whole genome shotgun (WGS) entry which is preliminary data.</text>
</comment>
<dbReference type="Proteomes" id="UP000389128">
    <property type="component" value="Unassembled WGS sequence"/>
</dbReference>
<organism evidence="2 3">
    <name type="scientific">Zoogloea oleivorans</name>
    <dbReference type="NCBI Taxonomy" id="1552750"/>
    <lineage>
        <taxon>Bacteria</taxon>
        <taxon>Pseudomonadati</taxon>
        <taxon>Pseudomonadota</taxon>
        <taxon>Betaproteobacteria</taxon>
        <taxon>Rhodocyclales</taxon>
        <taxon>Zoogloeaceae</taxon>
        <taxon>Zoogloea</taxon>
    </lineage>
</organism>
<feature type="region of interest" description="Disordered" evidence="1">
    <location>
        <begin position="53"/>
        <end position="77"/>
    </location>
</feature>